<evidence type="ECO:0008006" key="3">
    <source>
        <dbReference type="Google" id="ProtNLM"/>
    </source>
</evidence>
<name>A0A179VGH0_9MYCO</name>
<gene>
    <name evidence="1" type="ORF">AWB85_06555</name>
</gene>
<evidence type="ECO:0000313" key="1">
    <source>
        <dbReference type="EMBL" id="OAT70929.1"/>
    </source>
</evidence>
<protein>
    <recommendedName>
        <fullName evidence="3">Head-to-tail stopper</fullName>
    </recommendedName>
</protein>
<dbReference type="EMBL" id="LQYE01000001">
    <property type="protein sequence ID" value="OAT70929.1"/>
    <property type="molecule type" value="Genomic_DNA"/>
</dbReference>
<proteinExistence type="predicted"/>
<dbReference type="AlphaFoldDB" id="A0A179VGH0"/>
<sequence>MTAPSFPMPFVVAHEAFIPDALNAHGDPIDKWAPATARSVYGAGPAMSNEPKLVGQDRVIVDVVLLVPPGQVYGPRDRVTLAGNVFECVGYPESTEFNPFGKHFGAVVNLRRVEG</sequence>
<dbReference type="Proteomes" id="UP000186919">
    <property type="component" value="Unassembled WGS sequence"/>
</dbReference>
<comment type="caution">
    <text evidence="1">The sequence shown here is derived from an EMBL/GenBank/DDBJ whole genome shotgun (WGS) entry which is preliminary data.</text>
</comment>
<accession>A0A179VGH0</accession>
<evidence type="ECO:0000313" key="2">
    <source>
        <dbReference type="Proteomes" id="UP000186919"/>
    </source>
</evidence>
<reference evidence="1 2" key="1">
    <citation type="submission" date="2016-01" db="EMBL/GenBank/DDBJ databases">
        <title>Mycobacterium immunogenum strain CD11_6 genome sequencing and assembly.</title>
        <authorList>
            <person name="Kaur G."/>
            <person name="Nair G.R."/>
            <person name="Mayilraj S."/>
        </authorList>
    </citation>
    <scope>NUCLEOTIDE SEQUENCE [LARGE SCALE GENOMIC DNA]</scope>
    <source>
        <strain evidence="1 2">CD11-6</strain>
    </source>
</reference>
<organism evidence="1 2">
    <name type="scientific">Mycobacteroides immunogenum</name>
    <dbReference type="NCBI Taxonomy" id="83262"/>
    <lineage>
        <taxon>Bacteria</taxon>
        <taxon>Bacillati</taxon>
        <taxon>Actinomycetota</taxon>
        <taxon>Actinomycetes</taxon>
        <taxon>Mycobacteriales</taxon>
        <taxon>Mycobacteriaceae</taxon>
        <taxon>Mycobacteroides</taxon>
    </lineage>
</organism>
<dbReference type="RefSeq" id="WP_064628069.1">
    <property type="nucleotide sequence ID" value="NZ_LQYE01000001.1"/>
</dbReference>